<dbReference type="eggNOG" id="COG4753">
    <property type="taxonomic scope" value="Bacteria"/>
</dbReference>
<keyword evidence="3" id="KW-0963">Cytoplasm</keyword>
<keyword evidence="14" id="KW-1185">Reference proteome</keyword>
<protein>
    <recommendedName>
        <fullName evidence="2">Stage 0 sporulation protein A homolog</fullName>
    </recommendedName>
</protein>
<dbReference type="eggNOG" id="COG2207">
    <property type="taxonomic scope" value="Bacteria"/>
</dbReference>
<dbReference type="Pfam" id="PF12833">
    <property type="entry name" value="HTH_18"/>
    <property type="match status" value="1"/>
</dbReference>
<organism evidence="13 14">
    <name type="scientific">Desulfitobacterium dehalogenans (strain ATCC 51507 / DSM 9161 / JW/IU-DC1)</name>
    <dbReference type="NCBI Taxonomy" id="756499"/>
    <lineage>
        <taxon>Bacteria</taxon>
        <taxon>Bacillati</taxon>
        <taxon>Bacillota</taxon>
        <taxon>Clostridia</taxon>
        <taxon>Eubacteriales</taxon>
        <taxon>Desulfitobacteriaceae</taxon>
        <taxon>Desulfitobacterium</taxon>
    </lineage>
</organism>
<dbReference type="PROSITE" id="PS01124">
    <property type="entry name" value="HTH_ARAC_FAMILY_2"/>
    <property type="match status" value="1"/>
</dbReference>
<dbReference type="PANTHER" id="PTHR42713:SF3">
    <property type="entry name" value="TRANSCRIPTIONAL REGULATORY PROTEIN HPTR"/>
    <property type="match status" value="1"/>
</dbReference>
<dbReference type="AlphaFoldDB" id="I4A4D2"/>
<dbReference type="GO" id="GO:0003700">
    <property type="term" value="F:DNA-binding transcription factor activity"/>
    <property type="evidence" value="ECO:0007669"/>
    <property type="project" value="InterPro"/>
</dbReference>
<dbReference type="RefSeq" id="WP_014792313.1">
    <property type="nucleotide sequence ID" value="NC_018017.1"/>
</dbReference>
<evidence type="ECO:0000256" key="5">
    <source>
        <dbReference type="ARBA" id="ARBA00023012"/>
    </source>
</evidence>
<dbReference type="PANTHER" id="PTHR42713">
    <property type="entry name" value="HISTIDINE KINASE-RELATED"/>
    <property type="match status" value="1"/>
</dbReference>
<dbReference type="OrthoDB" id="324626at2"/>
<dbReference type="InterPro" id="IPR009057">
    <property type="entry name" value="Homeodomain-like_sf"/>
</dbReference>
<dbReference type="Proteomes" id="UP000006053">
    <property type="component" value="Chromosome"/>
</dbReference>
<accession>I4A4D2</accession>
<sequence>MFEVMIVDDMDIMIKQIKRLTLWSDETDFRIVAQASDGQEALEKLREHPVDLLITDIEMPVINGIELLKEVQERGLASCVVFLSVHSEFNFAKHAIQYGVFDYLIKPVVHDDLKQVLEKAKKHLLDKKKANEYVKTLEEQLVEKVDIYYPEAQLRSLLKQLDQGEKGALRGIEMMLDEVCEGVGHDRIKGALVLQKIYDEVFMSIQEAYPWLEKYITVEHYLENPSPQKAELQVLKERFMEHVERLMDTLNRFVLRSERSALVREVCLFCIEHIENQISLGKIAEAFYLTKNYVGDLFKQETGITVGEHITFIKIERAKRLVEKDALKNYEIAHLLGFSDAEYFGKLFKKYTGMPPMVYRAMKKDER</sequence>
<feature type="domain" description="HTH araC/xylS-type" evidence="11">
    <location>
        <begin position="264"/>
        <end position="362"/>
    </location>
</feature>
<dbReference type="PROSITE" id="PS50110">
    <property type="entry name" value="RESPONSE_REGULATORY"/>
    <property type="match status" value="1"/>
</dbReference>
<keyword evidence="5" id="KW-0902">Two-component regulatory system</keyword>
<dbReference type="CDD" id="cd17536">
    <property type="entry name" value="REC_YesN-like"/>
    <property type="match status" value="1"/>
</dbReference>
<dbReference type="SUPFAM" id="SSF46689">
    <property type="entry name" value="Homeodomain-like"/>
    <property type="match status" value="1"/>
</dbReference>
<dbReference type="GO" id="GO:0005737">
    <property type="term" value="C:cytoplasm"/>
    <property type="evidence" value="ECO:0007669"/>
    <property type="project" value="UniProtKB-SubCell"/>
</dbReference>
<keyword evidence="4 10" id="KW-0597">Phosphoprotein</keyword>
<dbReference type="SMART" id="SM00448">
    <property type="entry name" value="REC"/>
    <property type="match status" value="1"/>
</dbReference>
<evidence type="ECO:0000256" key="2">
    <source>
        <dbReference type="ARBA" id="ARBA00018672"/>
    </source>
</evidence>
<keyword evidence="8" id="KW-0804">Transcription</keyword>
<reference evidence="14" key="1">
    <citation type="submission" date="2012-06" db="EMBL/GenBank/DDBJ databases">
        <title>Complete sequence of Desulfitobacterium dehalogenans ATCC 51507.</title>
        <authorList>
            <person name="Lucas S."/>
            <person name="Han J."/>
            <person name="Lapidus A."/>
            <person name="Cheng J.-F."/>
            <person name="Goodwin L."/>
            <person name="Pitluck S."/>
            <person name="Peters L."/>
            <person name="Ovchinnikova G."/>
            <person name="Teshima H."/>
            <person name="Detter J.C."/>
            <person name="Han C."/>
            <person name="Tapia R."/>
            <person name="Land M."/>
            <person name="Hauser L."/>
            <person name="Kyrpides N."/>
            <person name="Ivanova N."/>
            <person name="Pagani I."/>
            <person name="Kruse T."/>
            <person name="de Vos W.M."/>
            <person name="Smidt H."/>
            <person name="Woyke T."/>
        </authorList>
    </citation>
    <scope>NUCLEOTIDE SEQUENCE [LARGE SCALE GENOMIC DNA]</scope>
    <source>
        <strain evidence="14">ATCC 51507 / DSM 9161 / JW/IU-DC1</strain>
    </source>
</reference>
<evidence type="ECO:0000256" key="3">
    <source>
        <dbReference type="ARBA" id="ARBA00022490"/>
    </source>
</evidence>
<evidence type="ECO:0000256" key="4">
    <source>
        <dbReference type="ARBA" id="ARBA00022553"/>
    </source>
</evidence>
<evidence type="ECO:0000313" key="13">
    <source>
        <dbReference type="EMBL" id="AFL98816.1"/>
    </source>
</evidence>
<dbReference type="EMBL" id="CP003348">
    <property type="protein sequence ID" value="AFL98816.1"/>
    <property type="molecule type" value="Genomic_DNA"/>
</dbReference>
<feature type="modified residue" description="4-aspartylphosphate" evidence="10">
    <location>
        <position position="56"/>
    </location>
</feature>
<dbReference type="HOGENOM" id="CLU_000445_5_0_9"/>
<reference evidence="13 14" key="2">
    <citation type="journal article" date="2015" name="J. Bacteriol.">
        <title>Genomic, proteomic, and biochemical analysis of the organohalide respiratory pathway in Desulfitobacterium dehalogenans.</title>
        <authorList>
            <person name="Kruse T."/>
            <person name="van de Pas B.A."/>
            <person name="Atteia A."/>
            <person name="Krab K."/>
            <person name="Hagen W.R."/>
            <person name="Goodwin L."/>
            <person name="Chain P."/>
            <person name="Boeren S."/>
            <person name="Maphosa F."/>
            <person name="Schraa G."/>
            <person name="de Vos W.M."/>
            <person name="van der Oost J."/>
            <person name="Smidt H."/>
            <person name="Stams A.J."/>
        </authorList>
    </citation>
    <scope>NUCLEOTIDE SEQUENCE [LARGE SCALE GENOMIC DNA]</scope>
    <source>
        <strain evidence="14">ATCC 51507 / DSM 9161 / JW/IU-DC1</strain>
    </source>
</reference>
<dbReference type="STRING" id="756499.Desde_0348"/>
<comment type="subcellular location">
    <subcellularLocation>
        <location evidence="1">Cytoplasm</location>
    </subcellularLocation>
</comment>
<evidence type="ECO:0000259" key="12">
    <source>
        <dbReference type="PROSITE" id="PS50110"/>
    </source>
</evidence>
<evidence type="ECO:0000259" key="11">
    <source>
        <dbReference type="PROSITE" id="PS01124"/>
    </source>
</evidence>
<dbReference type="SUPFAM" id="SSF52172">
    <property type="entry name" value="CheY-like"/>
    <property type="match status" value="1"/>
</dbReference>
<dbReference type="Gene3D" id="3.40.50.2300">
    <property type="match status" value="1"/>
</dbReference>
<feature type="domain" description="Response regulatory" evidence="12">
    <location>
        <begin position="3"/>
        <end position="121"/>
    </location>
</feature>
<dbReference type="SMART" id="SM00342">
    <property type="entry name" value="HTH_ARAC"/>
    <property type="match status" value="1"/>
</dbReference>
<evidence type="ECO:0000256" key="10">
    <source>
        <dbReference type="PROSITE-ProRule" id="PRU00169"/>
    </source>
</evidence>
<dbReference type="InterPro" id="IPR051552">
    <property type="entry name" value="HptR"/>
</dbReference>
<dbReference type="InterPro" id="IPR001789">
    <property type="entry name" value="Sig_transdc_resp-reg_receiver"/>
</dbReference>
<keyword evidence="7 13" id="KW-0238">DNA-binding</keyword>
<proteinExistence type="predicted"/>
<dbReference type="GO" id="GO:0043565">
    <property type="term" value="F:sequence-specific DNA binding"/>
    <property type="evidence" value="ECO:0007669"/>
    <property type="project" value="InterPro"/>
</dbReference>
<gene>
    <name evidence="13" type="ordered locus">Desde_0348</name>
</gene>
<evidence type="ECO:0000256" key="6">
    <source>
        <dbReference type="ARBA" id="ARBA00023015"/>
    </source>
</evidence>
<keyword evidence="6" id="KW-0805">Transcription regulation</keyword>
<dbReference type="InterPro" id="IPR011006">
    <property type="entry name" value="CheY-like_superfamily"/>
</dbReference>
<evidence type="ECO:0000256" key="7">
    <source>
        <dbReference type="ARBA" id="ARBA00023125"/>
    </source>
</evidence>
<dbReference type="Gene3D" id="1.10.10.60">
    <property type="entry name" value="Homeodomain-like"/>
    <property type="match status" value="2"/>
</dbReference>
<evidence type="ECO:0000256" key="9">
    <source>
        <dbReference type="ARBA" id="ARBA00024867"/>
    </source>
</evidence>
<dbReference type="GO" id="GO:0000160">
    <property type="term" value="P:phosphorelay signal transduction system"/>
    <property type="evidence" value="ECO:0007669"/>
    <property type="project" value="UniProtKB-KW"/>
</dbReference>
<dbReference type="Pfam" id="PF00072">
    <property type="entry name" value="Response_reg"/>
    <property type="match status" value="1"/>
</dbReference>
<dbReference type="InterPro" id="IPR018060">
    <property type="entry name" value="HTH_AraC"/>
</dbReference>
<comment type="function">
    <text evidence="9">May play the central regulatory role in sporulation. It may be an element of the effector pathway responsible for the activation of sporulation genes in response to nutritional stress. Spo0A may act in concert with spo0H (a sigma factor) to control the expression of some genes that are critical to the sporulation process.</text>
</comment>
<evidence type="ECO:0000313" key="14">
    <source>
        <dbReference type="Proteomes" id="UP000006053"/>
    </source>
</evidence>
<evidence type="ECO:0000256" key="8">
    <source>
        <dbReference type="ARBA" id="ARBA00023163"/>
    </source>
</evidence>
<evidence type="ECO:0000256" key="1">
    <source>
        <dbReference type="ARBA" id="ARBA00004496"/>
    </source>
</evidence>
<dbReference type="KEGG" id="ddh:Desde_0348"/>
<name>I4A4D2_DESDJ</name>